<evidence type="ECO:0000313" key="2">
    <source>
        <dbReference type="Proteomes" id="UP000789920"/>
    </source>
</evidence>
<comment type="caution">
    <text evidence="1">The sequence shown here is derived from an EMBL/GenBank/DDBJ whole genome shotgun (WGS) entry which is preliminary data.</text>
</comment>
<evidence type="ECO:0000313" key="1">
    <source>
        <dbReference type="EMBL" id="CAG8815942.1"/>
    </source>
</evidence>
<proteinExistence type="predicted"/>
<dbReference type="EMBL" id="CAJVQC010077918">
    <property type="protein sequence ID" value="CAG8815942.1"/>
    <property type="molecule type" value="Genomic_DNA"/>
</dbReference>
<protein>
    <submittedName>
        <fullName evidence="1">15101_t:CDS:1</fullName>
    </submittedName>
</protein>
<gene>
    <name evidence="1" type="ORF">RPERSI_LOCUS24342</name>
</gene>
<reference evidence="1" key="1">
    <citation type="submission" date="2021-06" db="EMBL/GenBank/DDBJ databases">
        <authorList>
            <person name="Kallberg Y."/>
            <person name="Tangrot J."/>
            <person name="Rosling A."/>
        </authorList>
    </citation>
    <scope>NUCLEOTIDE SEQUENCE</scope>
    <source>
        <strain evidence="1">MA461A</strain>
    </source>
</reference>
<name>A0ACA9RX80_9GLOM</name>
<accession>A0ACA9RX80</accession>
<feature type="non-terminal residue" evidence="1">
    <location>
        <position position="77"/>
    </location>
</feature>
<keyword evidence="2" id="KW-1185">Reference proteome</keyword>
<dbReference type="Proteomes" id="UP000789920">
    <property type="component" value="Unassembled WGS sequence"/>
</dbReference>
<organism evidence="1 2">
    <name type="scientific">Racocetra persica</name>
    <dbReference type="NCBI Taxonomy" id="160502"/>
    <lineage>
        <taxon>Eukaryota</taxon>
        <taxon>Fungi</taxon>
        <taxon>Fungi incertae sedis</taxon>
        <taxon>Mucoromycota</taxon>
        <taxon>Glomeromycotina</taxon>
        <taxon>Glomeromycetes</taxon>
        <taxon>Diversisporales</taxon>
        <taxon>Gigasporaceae</taxon>
        <taxon>Racocetra</taxon>
    </lineage>
</organism>
<sequence length="77" mass="8716">MSAIPMNHLESLQSFIYHEKRIVCRGKLHSSGSISDDPSFLNSHCFSGYLQILQKHSLIQAQFFITSKNALGIRSIH</sequence>